<evidence type="ECO:0000256" key="3">
    <source>
        <dbReference type="ARBA" id="ARBA00012356"/>
    </source>
</evidence>
<evidence type="ECO:0000256" key="9">
    <source>
        <dbReference type="ARBA" id="ARBA00023160"/>
    </source>
</evidence>
<keyword evidence="10 11" id="KW-0012">Acyltransferase</keyword>
<evidence type="ECO:0000259" key="14">
    <source>
        <dbReference type="PROSITE" id="PS52004"/>
    </source>
</evidence>
<dbReference type="GO" id="GO:0006633">
    <property type="term" value="P:fatty acid biosynthetic process"/>
    <property type="evidence" value="ECO:0007669"/>
    <property type="project" value="UniProtKB-UniPathway"/>
</dbReference>
<evidence type="ECO:0000256" key="13">
    <source>
        <dbReference type="RuleBase" id="RU003694"/>
    </source>
</evidence>
<dbReference type="PIRSF" id="PIRSF000447">
    <property type="entry name" value="KAS_II"/>
    <property type="match status" value="1"/>
</dbReference>
<dbReference type="InterPro" id="IPR020841">
    <property type="entry name" value="PKS_Beta-ketoAc_synthase_dom"/>
</dbReference>
<comment type="pathway">
    <text evidence="1 11">Lipid metabolism; fatty acid biosynthesis.</text>
</comment>
<feature type="active site" description="For beta-ketoacyl synthase activity" evidence="12">
    <location>
        <position position="169"/>
    </location>
</feature>
<comment type="similarity">
    <text evidence="2 11 13">Belongs to the thiolase-like superfamily. Beta-ketoacyl-ACP synthases family.</text>
</comment>
<dbReference type="PANTHER" id="PTHR11712">
    <property type="entry name" value="POLYKETIDE SYNTHASE-RELATED"/>
    <property type="match status" value="1"/>
</dbReference>
<evidence type="ECO:0000256" key="12">
    <source>
        <dbReference type="PIRSR" id="PIRSR000447-1"/>
    </source>
</evidence>
<evidence type="ECO:0000313" key="16">
    <source>
        <dbReference type="Proteomes" id="UP000002027"/>
    </source>
</evidence>
<name>D1C2H3_SPHTD</name>
<dbReference type="SUPFAM" id="SSF53901">
    <property type="entry name" value="Thiolase-like"/>
    <property type="match status" value="2"/>
</dbReference>
<dbReference type="PANTHER" id="PTHR11712:SF336">
    <property type="entry name" value="3-OXOACYL-[ACYL-CARRIER-PROTEIN] SYNTHASE, MITOCHONDRIAL"/>
    <property type="match status" value="1"/>
</dbReference>
<dbReference type="eggNOG" id="COG0304">
    <property type="taxonomic scope" value="Bacteria"/>
</dbReference>
<keyword evidence="6 11" id="KW-0808">Transferase</keyword>
<feature type="domain" description="Ketosynthase family 3 (KS3)" evidence="14">
    <location>
        <begin position="7"/>
        <end position="416"/>
    </location>
</feature>
<evidence type="ECO:0000256" key="7">
    <source>
        <dbReference type="ARBA" id="ARBA00022832"/>
    </source>
</evidence>
<accession>D1C2H3</accession>
<dbReference type="InParanoid" id="D1C2H3"/>
<dbReference type="CDD" id="cd00834">
    <property type="entry name" value="KAS_I_II"/>
    <property type="match status" value="1"/>
</dbReference>
<dbReference type="KEGG" id="sti:Sthe_1004"/>
<evidence type="ECO:0000256" key="8">
    <source>
        <dbReference type="ARBA" id="ARBA00023098"/>
    </source>
</evidence>
<dbReference type="InterPro" id="IPR014030">
    <property type="entry name" value="Ketoacyl_synth_N"/>
</dbReference>
<dbReference type="GO" id="GO:0004315">
    <property type="term" value="F:3-oxoacyl-[acyl-carrier-protein] synthase activity"/>
    <property type="evidence" value="ECO:0007669"/>
    <property type="project" value="UniProtKB-EC"/>
</dbReference>
<dbReference type="InterPro" id="IPR000794">
    <property type="entry name" value="Beta-ketoacyl_synthase"/>
</dbReference>
<keyword evidence="7" id="KW-0276">Fatty acid metabolism</keyword>
<reference evidence="15 16" key="2">
    <citation type="journal article" date="2010" name="Stand. Genomic Sci.">
        <title>Complete genome sequence of Desulfohalobium retbaense type strain (HR(100)).</title>
        <authorList>
            <person name="Spring S."/>
            <person name="Nolan M."/>
            <person name="Lapidus A."/>
            <person name="Glavina Del Rio T."/>
            <person name="Copeland A."/>
            <person name="Tice H."/>
            <person name="Cheng J.F."/>
            <person name="Lucas S."/>
            <person name="Land M."/>
            <person name="Chen F."/>
            <person name="Bruce D."/>
            <person name="Goodwin L."/>
            <person name="Pitluck S."/>
            <person name="Ivanova N."/>
            <person name="Mavromatis K."/>
            <person name="Mikhailova N."/>
            <person name="Pati A."/>
            <person name="Chen A."/>
            <person name="Palaniappan K."/>
            <person name="Hauser L."/>
            <person name="Chang Y.J."/>
            <person name="Jeffries C.D."/>
            <person name="Munk C."/>
            <person name="Kiss H."/>
            <person name="Chain P."/>
            <person name="Han C."/>
            <person name="Brettin T."/>
            <person name="Detter J.C."/>
            <person name="Schuler E."/>
            <person name="Goker M."/>
            <person name="Rohde M."/>
            <person name="Bristow J."/>
            <person name="Eisen J.A."/>
            <person name="Markowitz V."/>
            <person name="Hugenholtz P."/>
            <person name="Kyrpides N.C."/>
            <person name="Klenk H.P."/>
        </authorList>
    </citation>
    <scope>NUCLEOTIDE SEQUENCE [LARGE SCALE GENOMIC DNA]</scope>
    <source>
        <strain evidence="16">ATCC 49802 / DSM 20745 / S 6022</strain>
    </source>
</reference>
<evidence type="ECO:0000256" key="5">
    <source>
        <dbReference type="ARBA" id="ARBA00022516"/>
    </source>
</evidence>
<dbReference type="PROSITE" id="PS52004">
    <property type="entry name" value="KS3_2"/>
    <property type="match status" value="1"/>
</dbReference>
<evidence type="ECO:0000256" key="2">
    <source>
        <dbReference type="ARBA" id="ARBA00008467"/>
    </source>
</evidence>
<evidence type="ECO:0000313" key="15">
    <source>
        <dbReference type="EMBL" id="ACZ38440.1"/>
    </source>
</evidence>
<dbReference type="AlphaFoldDB" id="D1C2H3"/>
<dbReference type="InterPro" id="IPR016039">
    <property type="entry name" value="Thiolase-like"/>
</dbReference>
<comment type="function">
    <text evidence="11">Involved in the type II fatty acid elongation cycle. Catalyzes the elongation of a wide range of acyl-ACP by the addition of two carbons from malonyl-ACP to an acyl acceptor. Can efficiently catalyze the conversion of palmitoleoyl-ACP (cis-hexadec-9-enoyl-ACP) to cis-vaccenoyl-ACP (cis-octadec-11-enoyl-ACP), an essential step in the thermal regulation of fatty acid composition.</text>
</comment>
<keyword evidence="8" id="KW-0443">Lipid metabolism</keyword>
<dbReference type="InterPro" id="IPR014031">
    <property type="entry name" value="Ketoacyl_synth_C"/>
</dbReference>
<dbReference type="InterPro" id="IPR017568">
    <property type="entry name" value="3-oxoacyl-ACP_synth-2"/>
</dbReference>
<evidence type="ECO:0000256" key="6">
    <source>
        <dbReference type="ARBA" id="ARBA00022679"/>
    </source>
</evidence>
<dbReference type="Gene3D" id="3.40.47.10">
    <property type="match status" value="1"/>
</dbReference>
<evidence type="ECO:0000256" key="10">
    <source>
        <dbReference type="ARBA" id="ARBA00023315"/>
    </source>
</evidence>
<keyword evidence="5 11" id="KW-0444">Lipid biosynthesis</keyword>
<dbReference type="EC" id="2.3.1.179" evidence="3 11"/>
<dbReference type="Pfam" id="PF02801">
    <property type="entry name" value="Ketoacyl-synt_C"/>
    <property type="match status" value="1"/>
</dbReference>
<dbReference type="FunFam" id="3.40.47.10:FF:000018">
    <property type="entry name" value="3-oxoacyl-[acyl-carrier-protein] synthase 2"/>
    <property type="match status" value="1"/>
</dbReference>
<dbReference type="HOGENOM" id="CLU_000022_69_2_0"/>
<reference evidence="16" key="1">
    <citation type="submission" date="2009-11" db="EMBL/GenBank/DDBJ databases">
        <title>The complete chromosome 1 of Sphaerobacter thermophilus DSM 20745.</title>
        <authorList>
            <person name="Lucas S."/>
            <person name="Copeland A."/>
            <person name="Lapidus A."/>
            <person name="Glavina del Rio T."/>
            <person name="Dalin E."/>
            <person name="Tice H."/>
            <person name="Bruce D."/>
            <person name="Goodwin L."/>
            <person name="Pitluck S."/>
            <person name="Kyrpides N."/>
            <person name="Mavromatis K."/>
            <person name="Ivanova N."/>
            <person name="Mikhailova N."/>
            <person name="LaButti K.M."/>
            <person name="Clum A."/>
            <person name="Sun H.I."/>
            <person name="Brettin T."/>
            <person name="Detter J.C."/>
            <person name="Han C."/>
            <person name="Larimer F."/>
            <person name="Land M."/>
            <person name="Hauser L."/>
            <person name="Markowitz V."/>
            <person name="Cheng J.F."/>
            <person name="Hugenholtz P."/>
            <person name="Woyke T."/>
            <person name="Wu D."/>
            <person name="Steenblock K."/>
            <person name="Schneider S."/>
            <person name="Pukall R."/>
            <person name="Goeker M."/>
            <person name="Klenk H.P."/>
            <person name="Eisen J.A."/>
        </authorList>
    </citation>
    <scope>NUCLEOTIDE SEQUENCE [LARGE SCALE GENOMIC DNA]</scope>
    <source>
        <strain evidence="16">ATCC 49802 / DSM 20745 / S 6022</strain>
    </source>
</reference>
<proteinExistence type="inferred from homology"/>
<dbReference type="RefSeq" id="WP_012871487.1">
    <property type="nucleotide sequence ID" value="NC_013523.1"/>
</dbReference>
<dbReference type="Pfam" id="PF00109">
    <property type="entry name" value="ketoacyl-synt"/>
    <property type="match status" value="1"/>
</dbReference>
<keyword evidence="16" id="KW-1185">Reference proteome</keyword>
<sequence>MSEPGAGRRVVVTGIGAVTPIGCGREGLWDGLRCGQPRVRTISRFDPTQFRSQVAAEIDGFVPSDHVSAERARRADRCTHLAIAASRMALADAGLDGARDRATRRAAVFVGSALGGVPFGEEQHVRFLRRGIRAVEPALALTVFGGAPAAGVAMEFGLTGPIVGNANSCASGAVAIGEAARAIRHGTVDVALAGGSEAPLAPLTFGAFDLIRALSTRNHDPAGASRPFDRERDGFVMAEGAAIVVLESLEHALRRGAQPYAEILGYGATNDAYHMVRPLPSGHQAARAMVLALREARRSPSEVGYVNAHATSTPLGDAAETRALRHVFGATPRQPAVSATKGLYGHPLGASGAIEVAITVLAIARGWLPPTTNLDDPDPACALRHVPPTGCTAQVAVAMTNSFGFGGINASLVFSHFLE</sequence>
<dbReference type="OrthoDB" id="9808669at2"/>
<evidence type="ECO:0000256" key="4">
    <source>
        <dbReference type="ARBA" id="ARBA00014657"/>
    </source>
</evidence>
<keyword evidence="9 11" id="KW-0275">Fatty acid biosynthesis</keyword>
<evidence type="ECO:0000256" key="1">
    <source>
        <dbReference type="ARBA" id="ARBA00005194"/>
    </source>
</evidence>
<evidence type="ECO:0000256" key="11">
    <source>
        <dbReference type="PIRNR" id="PIRNR000447"/>
    </source>
</evidence>
<dbReference type="EMBL" id="CP001823">
    <property type="protein sequence ID" value="ACZ38440.1"/>
    <property type="molecule type" value="Genomic_DNA"/>
</dbReference>
<dbReference type="STRING" id="479434.Sthe_1004"/>
<protein>
    <recommendedName>
        <fullName evidence="4 11">3-oxoacyl-[acyl-carrier-protein] synthase 2</fullName>
        <ecNumber evidence="3 11">2.3.1.179</ecNumber>
    </recommendedName>
</protein>
<comment type="catalytic activity">
    <reaction evidence="11">
        <text>(9Z)-hexadecenoyl-[ACP] + malonyl-[ACP] + H(+) = 3-oxo-(11Z)-octadecenoyl-[ACP] + holo-[ACP] + CO2</text>
        <dbReference type="Rhea" id="RHEA:55040"/>
        <dbReference type="Rhea" id="RHEA-COMP:9623"/>
        <dbReference type="Rhea" id="RHEA-COMP:9685"/>
        <dbReference type="Rhea" id="RHEA-COMP:10800"/>
        <dbReference type="Rhea" id="RHEA-COMP:14074"/>
        <dbReference type="ChEBI" id="CHEBI:15378"/>
        <dbReference type="ChEBI" id="CHEBI:16526"/>
        <dbReference type="ChEBI" id="CHEBI:64479"/>
        <dbReference type="ChEBI" id="CHEBI:78449"/>
        <dbReference type="ChEBI" id="CHEBI:83989"/>
        <dbReference type="ChEBI" id="CHEBI:138538"/>
        <dbReference type="EC" id="2.3.1.179"/>
    </reaction>
</comment>
<dbReference type="SMART" id="SM00825">
    <property type="entry name" value="PKS_KS"/>
    <property type="match status" value="1"/>
</dbReference>
<dbReference type="UniPathway" id="UPA00094"/>
<gene>
    <name evidence="15" type="ordered locus">Sthe_1004</name>
</gene>
<dbReference type="Proteomes" id="UP000002027">
    <property type="component" value="Chromosome 1"/>
</dbReference>
<dbReference type="NCBIfam" id="NF005589">
    <property type="entry name" value="PRK07314.1"/>
    <property type="match status" value="1"/>
</dbReference>
<organism evidence="15 16">
    <name type="scientific">Sphaerobacter thermophilus (strain ATCC 49802 / DSM 20745 / KCCM 41009 / NCIMB 13125 / S 6022)</name>
    <dbReference type="NCBI Taxonomy" id="479434"/>
    <lineage>
        <taxon>Bacteria</taxon>
        <taxon>Pseudomonadati</taxon>
        <taxon>Thermomicrobiota</taxon>
        <taxon>Thermomicrobia</taxon>
        <taxon>Sphaerobacterales</taxon>
        <taxon>Sphaerobacterineae</taxon>
        <taxon>Sphaerobacteraceae</taxon>
        <taxon>Sphaerobacter</taxon>
    </lineage>
</organism>
<comment type="catalytic activity">
    <reaction evidence="11">
        <text>a fatty acyl-[ACP] + malonyl-[ACP] + H(+) = a 3-oxoacyl-[ACP] + holo-[ACP] + CO2</text>
        <dbReference type="Rhea" id="RHEA:22836"/>
        <dbReference type="Rhea" id="RHEA-COMP:9623"/>
        <dbReference type="Rhea" id="RHEA-COMP:9685"/>
        <dbReference type="Rhea" id="RHEA-COMP:9916"/>
        <dbReference type="Rhea" id="RHEA-COMP:14125"/>
        <dbReference type="ChEBI" id="CHEBI:15378"/>
        <dbReference type="ChEBI" id="CHEBI:16526"/>
        <dbReference type="ChEBI" id="CHEBI:64479"/>
        <dbReference type="ChEBI" id="CHEBI:78449"/>
        <dbReference type="ChEBI" id="CHEBI:78776"/>
        <dbReference type="ChEBI" id="CHEBI:138651"/>
    </reaction>
</comment>